<sequence>MQMSWVLLACGALLAAPASAAWKTDNPQVAVAVKDRRIADALATVGRIDRAALADDHAAFAALLADDLAVSNPHNGVSVRGATAQRDAADRISYARYEPTIDYAGLRGDMVILISEEIVQPKEGDAAGDHDVPLLVHRRFTDLWMSVGNGN</sequence>
<dbReference type="OrthoDB" id="1442122at2"/>
<feature type="signal peptide" evidence="1">
    <location>
        <begin position="1"/>
        <end position="20"/>
    </location>
</feature>
<dbReference type="EMBL" id="FOCF01000009">
    <property type="protein sequence ID" value="SEN61403.1"/>
    <property type="molecule type" value="Genomic_DNA"/>
</dbReference>
<evidence type="ECO:0000313" key="4">
    <source>
        <dbReference type="Proteomes" id="UP000199206"/>
    </source>
</evidence>
<feature type="chain" id="PRO_5011525584" description="DUF4440 domain-containing protein" evidence="1">
    <location>
        <begin position="21"/>
        <end position="151"/>
    </location>
</feature>
<keyword evidence="4" id="KW-1185">Reference proteome</keyword>
<keyword evidence="1" id="KW-0732">Signal</keyword>
<evidence type="ECO:0000259" key="2">
    <source>
        <dbReference type="Pfam" id="PF14534"/>
    </source>
</evidence>
<protein>
    <recommendedName>
        <fullName evidence="2">DUF4440 domain-containing protein</fullName>
    </recommendedName>
</protein>
<dbReference type="Gene3D" id="3.10.450.50">
    <property type="match status" value="1"/>
</dbReference>
<accession>A0A1H8HYV5</accession>
<proteinExistence type="predicted"/>
<evidence type="ECO:0000256" key="1">
    <source>
        <dbReference type="SAM" id="SignalP"/>
    </source>
</evidence>
<dbReference type="InterPro" id="IPR027843">
    <property type="entry name" value="DUF4440"/>
</dbReference>
<dbReference type="Proteomes" id="UP000199206">
    <property type="component" value="Unassembled WGS sequence"/>
</dbReference>
<reference evidence="4" key="1">
    <citation type="submission" date="2016-10" db="EMBL/GenBank/DDBJ databases">
        <authorList>
            <person name="Varghese N."/>
            <person name="Submissions S."/>
        </authorList>
    </citation>
    <scope>NUCLEOTIDE SEQUENCE [LARGE SCALE GENOMIC DNA]</scope>
    <source>
        <strain evidence="4">S6-262</strain>
    </source>
</reference>
<evidence type="ECO:0000313" key="3">
    <source>
        <dbReference type="EMBL" id="SEN61403.1"/>
    </source>
</evidence>
<dbReference type="Pfam" id="PF14534">
    <property type="entry name" value="DUF4440"/>
    <property type="match status" value="1"/>
</dbReference>
<gene>
    <name evidence="3" type="ORF">SAMN05192583_3153</name>
</gene>
<dbReference type="InterPro" id="IPR032710">
    <property type="entry name" value="NTF2-like_dom_sf"/>
</dbReference>
<feature type="domain" description="DUF4440" evidence="2">
    <location>
        <begin position="47"/>
        <end position="148"/>
    </location>
</feature>
<dbReference type="AlphaFoldDB" id="A0A1H8HYV5"/>
<organism evidence="3 4">
    <name type="scientific">Sphingomonas gellani</name>
    <dbReference type="NCBI Taxonomy" id="1166340"/>
    <lineage>
        <taxon>Bacteria</taxon>
        <taxon>Pseudomonadati</taxon>
        <taxon>Pseudomonadota</taxon>
        <taxon>Alphaproteobacteria</taxon>
        <taxon>Sphingomonadales</taxon>
        <taxon>Sphingomonadaceae</taxon>
        <taxon>Sphingomonas</taxon>
    </lineage>
</organism>
<name>A0A1H8HYV5_9SPHN</name>
<dbReference type="SUPFAM" id="SSF54427">
    <property type="entry name" value="NTF2-like"/>
    <property type="match status" value="1"/>
</dbReference>